<reference evidence="1 2" key="1">
    <citation type="submission" date="2018-01" db="EMBL/GenBank/DDBJ databases">
        <title>Complete genome sequence of Streptomyces lunaelactis MM109T, a Ferroverdin A producer isolated from cave moonmilk deposits.</title>
        <authorList>
            <person name="Naome A."/>
            <person name="Martinet L."/>
            <person name="Maciejewska M."/>
            <person name="Anderssen S."/>
            <person name="Adam D."/>
            <person name="Tenconi E."/>
            <person name="Deflandre B."/>
            <person name="Arguelles-Arias A."/>
            <person name="Calusinska M."/>
            <person name="Copieters W."/>
            <person name="Karim L."/>
            <person name="Hanikenne M."/>
            <person name="Baurain D."/>
            <person name="van Wezel G."/>
            <person name="Smargiasso N."/>
            <person name="de Pauw E."/>
            <person name="Delfosse P."/>
            <person name="Rigali S."/>
        </authorList>
    </citation>
    <scope>NUCLEOTIDE SEQUENCE [LARGE SCALE GENOMIC DNA]</scope>
    <source>
        <strain evidence="1 2">MM109</strain>
    </source>
</reference>
<dbReference type="Proteomes" id="UP000244201">
    <property type="component" value="Chromosome"/>
</dbReference>
<proteinExistence type="predicted"/>
<keyword evidence="2" id="KW-1185">Reference proteome</keyword>
<dbReference type="KEGG" id="slk:SLUN_31875"/>
<evidence type="ECO:0000313" key="1">
    <source>
        <dbReference type="EMBL" id="AVZ76120.1"/>
    </source>
</evidence>
<organism evidence="1 2">
    <name type="scientific">Streptomyces lunaelactis</name>
    <dbReference type="NCBI Taxonomy" id="1535768"/>
    <lineage>
        <taxon>Bacteria</taxon>
        <taxon>Bacillati</taxon>
        <taxon>Actinomycetota</taxon>
        <taxon>Actinomycetes</taxon>
        <taxon>Kitasatosporales</taxon>
        <taxon>Streptomycetaceae</taxon>
        <taxon>Streptomyces</taxon>
    </lineage>
</organism>
<gene>
    <name evidence="1" type="ORF">SLUN_31875</name>
</gene>
<protein>
    <submittedName>
        <fullName evidence="1">Uncharacterized protein</fullName>
    </submittedName>
</protein>
<evidence type="ECO:0000313" key="2">
    <source>
        <dbReference type="Proteomes" id="UP000244201"/>
    </source>
</evidence>
<accession>A0A2R4TAF1</accession>
<dbReference type="EMBL" id="CP026304">
    <property type="protein sequence ID" value="AVZ76120.1"/>
    <property type="molecule type" value="Genomic_DNA"/>
</dbReference>
<sequence length="110" mass="11949">MHMDPTQAGGLVYETLCAIFTPALLGAGRIVSDDGPAVSTLSFDVRKQRLLSEPVLLSEAVPALAYGRPKDVERLVLGLREHFTVEDKGFRKLGHGDQEHQLVIGPKRGS</sequence>
<dbReference type="AlphaFoldDB" id="A0A2R4TAF1"/>
<name>A0A2R4TAF1_9ACTN</name>